<comment type="caution">
    <text evidence="10">The sequence shown here is derived from an EMBL/GenBank/DDBJ whole genome shotgun (WGS) entry which is preliminary data.</text>
</comment>
<dbReference type="InterPro" id="IPR025857">
    <property type="entry name" value="MacB_PCD"/>
</dbReference>
<feature type="transmembrane region" description="Helical" evidence="7">
    <location>
        <begin position="403"/>
        <end position="425"/>
    </location>
</feature>
<dbReference type="PANTHER" id="PTHR43738">
    <property type="entry name" value="ABC TRANSPORTER, MEMBRANE PROTEIN"/>
    <property type="match status" value="1"/>
</dbReference>
<feature type="domain" description="ABC3 transporter permease C-terminal" evidence="8">
    <location>
        <begin position="354"/>
        <end position="470"/>
    </location>
</feature>
<keyword evidence="11" id="KW-1185">Reference proteome</keyword>
<feature type="compositionally biased region" description="Basic and acidic residues" evidence="6">
    <location>
        <begin position="270"/>
        <end position="298"/>
    </location>
</feature>
<reference evidence="10 11" key="1">
    <citation type="submission" date="2024-05" db="EMBL/GenBank/DDBJ databases">
        <authorList>
            <person name="Duchaud E."/>
        </authorList>
    </citation>
    <scope>NUCLEOTIDE SEQUENCE [LARGE SCALE GENOMIC DNA]</scope>
    <source>
        <strain evidence="10">Ena-SAMPLE-TAB-13-05-2024-13:56:06:370-140302</strain>
    </source>
</reference>
<evidence type="ECO:0000256" key="1">
    <source>
        <dbReference type="ARBA" id="ARBA00004651"/>
    </source>
</evidence>
<sequence>MMNVWKISLENIKSKSLYTFLSVFTLALSIALLLGIQQLKSSFKYQTENNLGGIDLVLGAKGSPLQLVLASILHMDDPTGNIKYSEAKKVAKNRMIKTAVPISYGDNFKGYRIVGTTNEFLSLYDAKVSYGKGVEKSLDAVIGATVAEKLGLSVGDTFLSSHGLVENDIDVHDDKFTVVGILEPTYKVIDRLIVTKLESIWDVHAHHDHEEESHSEHKNDEKHDDHAEEHHADEHHDHEDHDHDKNDSHGNHEEHADEHHNHDKHKNHKEHADEHHDHDKHEGHENHEEHHDHEEHNENREITSLLISFKTPRALLTLPRRINDQTNMQAALPKFELDKLYSYTGIGFKTITWIAYLILLISGMIIFISLYKMVKERSFDLALLRTFGASNFQLIKLVSYEGLMIVLSAFALGFGLIKILLHFLFQYMQTDYLKGVLQPLSFNEIVPTAVLVLIIIFVSIAVAIYPILKMKVSTILSNEK</sequence>
<gene>
    <name evidence="10" type="ORF">T190607A01A_40143</name>
</gene>
<dbReference type="InterPro" id="IPR051125">
    <property type="entry name" value="ABC-4/HrtB_transporter"/>
</dbReference>
<dbReference type="PANTHER" id="PTHR43738:SF2">
    <property type="entry name" value="ABC TRANSPORTER PERMEASE"/>
    <property type="match status" value="1"/>
</dbReference>
<evidence type="ECO:0000313" key="10">
    <source>
        <dbReference type="EMBL" id="CAL2091091.1"/>
    </source>
</evidence>
<feature type="domain" description="MacB-like periplasmic core" evidence="9">
    <location>
        <begin position="19"/>
        <end position="186"/>
    </location>
</feature>
<evidence type="ECO:0000256" key="4">
    <source>
        <dbReference type="ARBA" id="ARBA00022989"/>
    </source>
</evidence>
<evidence type="ECO:0000256" key="5">
    <source>
        <dbReference type="ARBA" id="ARBA00023136"/>
    </source>
</evidence>
<keyword evidence="5 7" id="KW-0472">Membrane</keyword>
<keyword evidence="4 7" id="KW-1133">Transmembrane helix</keyword>
<dbReference type="Proteomes" id="UP001497416">
    <property type="component" value="Unassembled WGS sequence"/>
</dbReference>
<accession>A0ABP1EVW3</accession>
<protein>
    <submittedName>
        <fullName evidence="10">ABC transport system permease protein</fullName>
    </submittedName>
</protein>
<feature type="transmembrane region" description="Helical" evidence="7">
    <location>
        <begin position="445"/>
        <end position="468"/>
    </location>
</feature>
<evidence type="ECO:0000313" key="11">
    <source>
        <dbReference type="Proteomes" id="UP001497416"/>
    </source>
</evidence>
<evidence type="ECO:0000256" key="7">
    <source>
        <dbReference type="SAM" id="Phobius"/>
    </source>
</evidence>
<evidence type="ECO:0000259" key="8">
    <source>
        <dbReference type="Pfam" id="PF02687"/>
    </source>
</evidence>
<comment type="subcellular location">
    <subcellularLocation>
        <location evidence="1">Cell membrane</location>
        <topology evidence="1">Multi-pass membrane protein</topology>
    </subcellularLocation>
</comment>
<dbReference type="Pfam" id="PF12704">
    <property type="entry name" value="MacB_PCD"/>
    <property type="match status" value="1"/>
</dbReference>
<evidence type="ECO:0000256" key="6">
    <source>
        <dbReference type="SAM" id="MobiDB-lite"/>
    </source>
</evidence>
<evidence type="ECO:0000256" key="2">
    <source>
        <dbReference type="ARBA" id="ARBA00022475"/>
    </source>
</evidence>
<name>A0ABP1EVW3_9FLAO</name>
<feature type="transmembrane region" description="Helical" evidence="7">
    <location>
        <begin position="353"/>
        <end position="371"/>
    </location>
</feature>
<dbReference type="InterPro" id="IPR003838">
    <property type="entry name" value="ABC3_permease_C"/>
</dbReference>
<keyword evidence="2" id="KW-1003">Cell membrane</keyword>
<keyword evidence="3 7" id="KW-0812">Transmembrane</keyword>
<feature type="region of interest" description="Disordered" evidence="6">
    <location>
        <begin position="207"/>
        <end position="298"/>
    </location>
</feature>
<organism evidence="10 11">
    <name type="scientific">Tenacibaculum platacis</name>
    <dbReference type="NCBI Taxonomy" id="3137852"/>
    <lineage>
        <taxon>Bacteria</taxon>
        <taxon>Pseudomonadati</taxon>
        <taxon>Bacteroidota</taxon>
        <taxon>Flavobacteriia</taxon>
        <taxon>Flavobacteriales</taxon>
        <taxon>Flavobacteriaceae</taxon>
        <taxon>Tenacibaculum</taxon>
    </lineage>
</organism>
<evidence type="ECO:0000259" key="9">
    <source>
        <dbReference type="Pfam" id="PF12704"/>
    </source>
</evidence>
<evidence type="ECO:0000256" key="3">
    <source>
        <dbReference type="ARBA" id="ARBA00022692"/>
    </source>
</evidence>
<proteinExistence type="predicted"/>
<feature type="compositionally biased region" description="Basic and acidic residues" evidence="6">
    <location>
        <begin position="207"/>
        <end position="261"/>
    </location>
</feature>
<dbReference type="EMBL" id="CAXIXY010000006">
    <property type="protein sequence ID" value="CAL2091091.1"/>
    <property type="molecule type" value="Genomic_DNA"/>
</dbReference>
<dbReference type="Pfam" id="PF02687">
    <property type="entry name" value="FtsX"/>
    <property type="match status" value="1"/>
</dbReference>